<evidence type="ECO:0000313" key="12">
    <source>
        <dbReference type="EMBL" id="CAF4287575.1"/>
    </source>
</evidence>
<keyword evidence="3" id="KW-0800">Toxin</keyword>
<evidence type="ECO:0000256" key="3">
    <source>
        <dbReference type="ARBA" id="ARBA00022656"/>
    </source>
</evidence>
<dbReference type="InterPro" id="IPR018123">
    <property type="entry name" value="WWE-dom_subgr"/>
</dbReference>
<evidence type="ECO:0000256" key="5">
    <source>
        <dbReference type="ARBA" id="ARBA00022679"/>
    </source>
</evidence>
<dbReference type="Proteomes" id="UP000677228">
    <property type="component" value="Unassembled WGS sequence"/>
</dbReference>
<keyword evidence="2" id="KW-0964">Secreted</keyword>
<reference evidence="9" key="1">
    <citation type="submission" date="2021-02" db="EMBL/GenBank/DDBJ databases">
        <authorList>
            <person name="Nowell W R."/>
        </authorList>
    </citation>
    <scope>NUCLEOTIDE SEQUENCE</scope>
</reference>
<organism evidence="9 13">
    <name type="scientific">Didymodactylos carnosus</name>
    <dbReference type="NCBI Taxonomy" id="1234261"/>
    <lineage>
        <taxon>Eukaryota</taxon>
        <taxon>Metazoa</taxon>
        <taxon>Spiralia</taxon>
        <taxon>Gnathifera</taxon>
        <taxon>Rotifera</taxon>
        <taxon>Eurotatoria</taxon>
        <taxon>Bdelloidea</taxon>
        <taxon>Philodinida</taxon>
        <taxon>Philodinidae</taxon>
        <taxon>Didymodactylos</taxon>
    </lineage>
</organism>
<dbReference type="GO" id="GO:0005576">
    <property type="term" value="C:extracellular region"/>
    <property type="evidence" value="ECO:0007669"/>
    <property type="project" value="UniProtKB-SubCell"/>
</dbReference>
<comment type="caution">
    <text evidence="9">The sequence shown here is derived from an EMBL/GenBank/DDBJ whole genome shotgun (WGS) entry which is preliminary data.</text>
</comment>
<dbReference type="PANTHER" id="PTHR10339">
    <property type="entry name" value="ADP-RIBOSYLTRANSFERASE"/>
    <property type="match status" value="1"/>
</dbReference>
<keyword evidence="13" id="KW-1185">Reference proteome</keyword>
<dbReference type="Gene3D" id="3.90.176.10">
    <property type="entry name" value="Toxin ADP-ribosyltransferase, Chain A, domain 1"/>
    <property type="match status" value="1"/>
</dbReference>
<dbReference type="PROSITE" id="PS51996">
    <property type="entry name" value="TR_MART"/>
    <property type="match status" value="1"/>
</dbReference>
<dbReference type="InterPro" id="IPR037197">
    <property type="entry name" value="WWE_dom_sf"/>
</dbReference>
<dbReference type="GO" id="GO:0003950">
    <property type="term" value="F:NAD+ poly-ADP-ribosyltransferase activity"/>
    <property type="evidence" value="ECO:0007669"/>
    <property type="project" value="TreeGrafter"/>
</dbReference>
<evidence type="ECO:0000259" key="8">
    <source>
        <dbReference type="PROSITE" id="PS50918"/>
    </source>
</evidence>
<dbReference type="GO" id="GO:0016779">
    <property type="term" value="F:nucleotidyltransferase activity"/>
    <property type="evidence" value="ECO:0007669"/>
    <property type="project" value="UniProtKB-KW"/>
</dbReference>
<dbReference type="EMBL" id="CAJOBC010065781">
    <property type="protein sequence ID" value="CAF4225685.1"/>
    <property type="molecule type" value="Genomic_DNA"/>
</dbReference>
<name>A0A815HKT7_9BILA</name>
<dbReference type="Proteomes" id="UP000682733">
    <property type="component" value="Unassembled WGS sequence"/>
</dbReference>
<dbReference type="PANTHER" id="PTHR10339:SF25">
    <property type="entry name" value="SECRETED EXOENZYME S"/>
    <property type="match status" value="1"/>
</dbReference>
<keyword evidence="4" id="KW-0328">Glycosyltransferase</keyword>
<dbReference type="InterPro" id="IPR003540">
    <property type="entry name" value="ADP-ribosyltransferase"/>
</dbReference>
<dbReference type="AlphaFoldDB" id="A0A815HKT7"/>
<dbReference type="GO" id="GO:0008270">
    <property type="term" value="F:zinc ion binding"/>
    <property type="evidence" value="ECO:0007669"/>
    <property type="project" value="InterPro"/>
</dbReference>
<evidence type="ECO:0000256" key="6">
    <source>
        <dbReference type="ARBA" id="ARBA00022695"/>
    </source>
</evidence>
<evidence type="ECO:0000313" key="10">
    <source>
        <dbReference type="EMBL" id="CAF1498904.1"/>
    </source>
</evidence>
<dbReference type="Gene3D" id="3.30.720.50">
    <property type="match status" value="1"/>
</dbReference>
<protein>
    <recommendedName>
        <fullName evidence="8">WWE domain-containing protein</fullName>
    </recommendedName>
</protein>
<keyword evidence="7" id="KW-0843">Virulence</keyword>
<dbReference type="PROSITE" id="PS50918">
    <property type="entry name" value="WWE"/>
    <property type="match status" value="1"/>
</dbReference>
<gene>
    <name evidence="9" type="ORF">GPM918_LOCUS31032</name>
    <name evidence="10" type="ORF">OVA965_LOCUS36845</name>
    <name evidence="11" type="ORF">SRO942_LOCUS31665</name>
    <name evidence="12" type="ORF">TMI583_LOCUS37879</name>
</gene>
<proteinExistence type="predicted"/>
<dbReference type="EMBL" id="CAJOBA010055908">
    <property type="protein sequence ID" value="CAF4287575.1"/>
    <property type="molecule type" value="Genomic_DNA"/>
</dbReference>
<evidence type="ECO:0000256" key="7">
    <source>
        <dbReference type="ARBA" id="ARBA00023026"/>
    </source>
</evidence>
<dbReference type="SUPFAM" id="SSF117839">
    <property type="entry name" value="WWE domain"/>
    <property type="match status" value="1"/>
</dbReference>
<dbReference type="Proteomes" id="UP000681722">
    <property type="component" value="Unassembled WGS sequence"/>
</dbReference>
<evidence type="ECO:0000256" key="4">
    <source>
        <dbReference type="ARBA" id="ARBA00022676"/>
    </source>
</evidence>
<dbReference type="Proteomes" id="UP000663829">
    <property type="component" value="Unassembled WGS sequence"/>
</dbReference>
<dbReference type="Pfam" id="PF02825">
    <property type="entry name" value="WWE"/>
    <property type="match status" value="1"/>
</dbReference>
<dbReference type="GO" id="GO:0090729">
    <property type="term" value="F:toxin activity"/>
    <property type="evidence" value="ECO:0007669"/>
    <property type="project" value="UniProtKB-KW"/>
</dbReference>
<dbReference type="EMBL" id="CAJNOQ010015031">
    <property type="protein sequence ID" value="CAF1353551.1"/>
    <property type="molecule type" value="Genomic_DNA"/>
</dbReference>
<keyword evidence="5" id="KW-0808">Transferase</keyword>
<accession>A0A815HKT7</accession>
<dbReference type="Pfam" id="PF03496">
    <property type="entry name" value="ADPrib_exo_Tox"/>
    <property type="match status" value="1"/>
</dbReference>
<evidence type="ECO:0000256" key="2">
    <source>
        <dbReference type="ARBA" id="ARBA00022525"/>
    </source>
</evidence>
<evidence type="ECO:0000313" key="11">
    <source>
        <dbReference type="EMBL" id="CAF4225685.1"/>
    </source>
</evidence>
<sequence>MGTACSSTSSVTVPFRPTILPSTVRTIVWSWQSNPDPWNEKETKEWKRYSDFENEFIEEKYQKKESEAHLGNYVIDLKEMVQIKKDSSTLQRPVKREKLCVTQFVREERFAYADQAIGSFTDAYDWGSRFIGEWRKRNEVPYVSGIWSEIVEQAAAGDNFTLCSPLVYSAIDSLFDLAGILKEGRQLDQEFDAQQMAEKLRQMKDKSEDEIYECIVRLYSAESFLYKLVNRALRSEDMTKVDTLGAYACLLNRYFRISSEPEKRTLYRGATLTNKMIDEYEQATGTMITWRAFTSTSESRELAEQFGNTLFIIQAKGLLNNPFKDISSLSHYPHEQEVLFPPGHWYWVNKVERAKKNGRHLIYLSN</sequence>
<feature type="domain" description="WWE" evidence="8">
    <location>
        <begin position="14"/>
        <end position="96"/>
    </location>
</feature>
<dbReference type="InterPro" id="IPR050999">
    <property type="entry name" value="ADP-ribosyltransferase_ARG"/>
</dbReference>
<evidence type="ECO:0000313" key="13">
    <source>
        <dbReference type="Proteomes" id="UP000663829"/>
    </source>
</evidence>
<dbReference type="SUPFAM" id="SSF56399">
    <property type="entry name" value="ADP-ribosylation"/>
    <property type="match status" value="1"/>
</dbReference>
<dbReference type="SMART" id="SM00678">
    <property type="entry name" value="WWE"/>
    <property type="match status" value="1"/>
</dbReference>
<dbReference type="InterPro" id="IPR004170">
    <property type="entry name" value="WWE_dom"/>
</dbReference>
<keyword evidence="6" id="KW-0548">Nucleotidyltransferase</keyword>
<comment type="subcellular location">
    <subcellularLocation>
        <location evidence="1">Secreted</location>
    </subcellularLocation>
</comment>
<dbReference type="OrthoDB" id="423533at2759"/>
<evidence type="ECO:0000256" key="1">
    <source>
        <dbReference type="ARBA" id="ARBA00004613"/>
    </source>
</evidence>
<evidence type="ECO:0000313" key="9">
    <source>
        <dbReference type="EMBL" id="CAF1353551.1"/>
    </source>
</evidence>
<dbReference type="EMBL" id="CAJNOK010033901">
    <property type="protein sequence ID" value="CAF1498904.1"/>
    <property type="molecule type" value="Genomic_DNA"/>
</dbReference>